<organism evidence="1 2">
    <name type="scientific">Mucilaginibacter pankratovii</name>
    <dbReference type="NCBI Taxonomy" id="2772110"/>
    <lineage>
        <taxon>Bacteria</taxon>
        <taxon>Pseudomonadati</taxon>
        <taxon>Bacteroidota</taxon>
        <taxon>Sphingobacteriia</taxon>
        <taxon>Sphingobacteriales</taxon>
        <taxon>Sphingobacteriaceae</taxon>
        <taxon>Mucilaginibacter</taxon>
    </lineage>
</organism>
<name>A0ABR7WIP0_9SPHI</name>
<keyword evidence="2" id="KW-1185">Reference proteome</keyword>
<gene>
    <name evidence="1" type="ORF">IDJ77_00140</name>
</gene>
<comment type="caution">
    <text evidence="1">The sequence shown here is derived from an EMBL/GenBank/DDBJ whole genome shotgun (WGS) entry which is preliminary data.</text>
</comment>
<dbReference type="RefSeq" id="WP_191186895.1">
    <property type="nucleotide sequence ID" value="NZ_JACWMY010000001.1"/>
</dbReference>
<accession>A0ABR7WIP0</accession>
<evidence type="ECO:0000313" key="1">
    <source>
        <dbReference type="EMBL" id="MBD1362202.1"/>
    </source>
</evidence>
<reference evidence="1 2" key="1">
    <citation type="submission" date="2020-09" db="EMBL/GenBank/DDBJ databases">
        <title>Novel species of Mucilaginibacter isolated from a glacier on the Tibetan Plateau.</title>
        <authorList>
            <person name="Liu Q."/>
            <person name="Xin Y.-H."/>
        </authorList>
    </citation>
    <scope>NUCLEOTIDE SEQUENCE [LARGE SCALE GENOMIC DNA]</scope>
    <source>
        <strain evidence="1 2">ZT4R22</strain>
    </source>
</reference>
<evidence type="ECO:0000313" key="2">
    <source>
        <dbReference type="Proteomes" id="UP000606600"/>
    </source>
</evidence>
<dbReference type="Proteomes" id="UP000606600">
    <property type="component" value="Unassembled WGS sequence"/>
</dbReference>
<sequence length="59" mass="7154">MLTEEEKNSILNTYKWIKVPKFADDDTLSWEERYKRLNEHHIAETTFLVNKIRALITEM</sequence>
<protein>
    <submittedName>
        <fullName evidence="1">Uncharacterized protein</fullName>
    </submittedName>
</protein>
<dbReference type="EMBL" id="JACWMY010000001">
    <property type="protein sequence ID" value="MBD1362202.1"/>
    <property type="molecule type" value="Genomic_DNA"/>
</dbReference>
<proteinExistence type="predicted"/>